<evidence type="ECO:0000313" key="13">
    <source>
        <dbReference type="EMBL" id="BBC45621.1"/>
    </source>
</evidence>
<dbReference type="GO" id="GO:0006508">
    <property type="term" value="P:proteolysis"/>
    <property type="evidence" value="ECO:0007669"/>
    <property type="project" value="InterPro"/>
</dbReference>
<dbReference type="PROSITE" id="PS50948">
    <property type="entry name" value="PAN"/>
    <property type="match status" value="1"/>
</dbReference>
<dbReference type="Pfam" id="PF00024">
    <property type="entry name" value="PAN_1"/>
    <property type="match status" value="1"/>
</dbReference>
<name>A0A2Z5XDQ7_LETCA</name>
<feature type="domain" description="Kringle" evidence="10">
    <location>
        <begin position="277"/>
        <end position="357"/>
    </location>
</feature>
<reference evidence="13" key="1">
    <citation type="journal article" date="2018" name="Zoological Lett">
        <title>Stepwise participation of HGF/MET signaling in the development of migratory muscle precursors during vertebrate evolution.</title>
        <authorList>
            <person name="Adachi N."/>
            <person name="Pascual-Anaya J."/>
            <person name="Hirai T."/>
            <person name="Higuchi S."/>
            <person name="Kuroda S."/>
            <person name="Kuratani S."/>
        </authorList>
    </citation>
    <scope>NUCLEOTIDE SEQUENCE</scope>
    <source>
        <strain evidence="13">Lc_st.26</strain>
        <tissue evidence="13">Embryo</tissue>
    </source>
</reference>
<keyword evidence="3 9" id="KW-0732">Signal</keyword>
<dbReference type="InterPro" id="IPR001254">
    <property type="entry name" value="Trypsin_dom"/>
</dbReference>
<dbReference type="SUPFAM" id="SSF57414">
    <property type="entry name" value="Hairpin loop containing domain-like"/>
    <property type="match status" value="1"/>
</dbReference>
<feature type="domain" description="Kringle" evidence="10">
    <location>
        <begin position="367"/>
        <end position="446"/>
    </location>
</feature>
<dbReference type="GO" id="GO:0005102">
    <property type="term" value="F:signaling receptor binding"/>
    <property type="evidence" value="ECO:0007669"/>
    <property type="project" value="TreeGrafter"/>
</dbReference>
<dbReference type="GO" id="GO:0005615">
    <property type="term" value="C:extracellular space"/>
    <property type="evidence" value="ECO:0007669"/>
    <property type="project" value="TreeGrafter"/>
</dbReference>
<dbReference type="CDD" id="cd00108">
    <property type="entry name" value="KR"/>
    <property type="match status" value="4"/>
</dbReference>
<evidence type="ECO:0000256" key="6">
    <source>
        <dbReference type="ARBA" id="ARBA00024195"/>
    </source>
</evidence>
<dbReference type="InterPro" id="IPR018056">
    <property type="entry name" value="Kringle_CS"/>
</dbReference>
<dbReference type="PRINTS" id="PR00722">
    <property type="entry name" value="CHYMOTRYPSIN"/>
</dbReference>
<comment type="caution">
    <text evidence="8">Lacks conserved residue(s) required for the propagation of feature annotation.</text>
</comment>
<evidence type="ECO:0000256" key="1">
    <source>
        <dbReference type="ARBA" id="ARBA00022542"/>
    </source>
</evidence>
<dbReference type="InterPro" id="IPR013806">
    <property type="entry name" value="Kringle-like"/>
</dbReference>
<sequence>MGHRATAAFVTSYVTLLSILAQRSELNSYRRLYRTELSKVTTTVLEYVSAETCAKSCSQRVKCRAFHYDKMNRVCGLLDSTSRSRGVTMHSDILTDLYERKEYVRGCYTGNGSGYRGDKNSTESGLPCQAWGDSEPHDSRYLPSFYPTFDLEGNSCRNPAQEPGEPWCYTMDSNRRRERCGIPRCDEVPCVECRGEHYRGLVDHTDSQRECQRWDLQHPHKHNYSPDRFPKAGLDDNYCRNPNGRMRPWCFTTDPHQPWEYCSIKACPTRPAIEGRPCLEERGEDYRGRVNHTKGGIPCQHWAAQHPHRHTYLEHNYPCSGLDRNYCRNPDGREEAPWCFTVDPSVRRQLCSHIPRCAQPTAASLAECYSGSGMAYRGGVATTRHGRQCQAWNATFPHKPWYTPKSHPGAGLEGHSCRNPDGDPWGPWCFTSDPLLPWDYCSVEACDGHDLHIPNTSIALPSRKHNCGLKNPSQSLLVRIAGGRRSHSPWTVSLRNRKKKHFCGGSLVDERWVLSARDCFVSCPGNMSGFEAWLGMAKVKEGTHERMQAVPFSHMFCGPHGSKLVMLKLSKQVLLNGSVATICLPDSHEDLDLHGECEISGFGDTQGTGDEGFLKTAFVSLVDAEKCGQQHNRHIRQREICAGKGDRSGDACEKDYGGPLACVDNNERFVLQGVMPPAPGCGLTNLPGVHIRVSHYLHWIHKIIRTT</sequence>
<dbReference type="Gene3D" id="2.40.10.10">
    <property type="entry name" value="Trypsin-like serine proteases"/>
    <property type="match status" value="2"/>
</dbReference>
<feature type="domain" description="Kringle" evidence="10">
    <location>
        <begin position="189"/>
        <end position="267"/>
    </location>
</feature>
<dbReference type="PROSITE" id="PS50070">
    <property type="entry name" value="KRINGLE_2"/>
    <property type="match status" value="4"/>
</dbReference>
<dbReference type="CDD" id="cd00190">
    <property type="entry name" value="Tryp_SPc"/>
    <property type="match status" value="1"/>
</dbReference>
<dbReference type="EMBL" id="LC360984">
    <property type="protein sequence ID" value="BBC45621.1"/>
    <property type="molecule type" value="mRNA"/>
</dbReference>
<keyword evidence="4" id="KW-0677">Repeat</keyword>
<dbReference type="PANTHER" id="PTHR24261:SF16">
    <property type="entry name" value="PHOSPHOINOSITIDE-3-KINASE-INTERACTING PROTEIN 1"/>
    <property type="match status" value="1"/>
</dbReference>
<dbReference type="Pfam" id="PF00089">
    <property type="entry name" value="Trypsin"/>
    <property type="match status" value="1"/>
</dbReference>
<dbReference type="SMART" id="SM00130">
    <property type="entry name" value="KR"/>
    <property type="match status" value="4"/>
</dbReference>
<evidence type="ECO:0000256" key="2">
    <source>
        <dbReference type="ARBA" id="ARBA00022572"/>
    </source>
</evidence>
<protein>
    <submittedName>
        <fullName evidence="13">Hepatocyte growth factor/Macrophage stimulating 1 (Hepatocyte growth factor-like) B</fullName>
    </submittedName>
</protein>
<dbReference type="PIRSF" id="PIRSF001152">
    <property type="entry name" value="HGF_MST1"/>
    <property type="match status" value="1"/>
</dbReference>
<dbReference type="SMART" id="SM00473">
    <property type="entry name" value="PAN_AP"/>
    <property type="match status" value="1"/>
</dbReference>
<dbReference type="GO" id="GO:0004252">
    <property type="term" value="F:serine-type endopeptidase activity"/>
    <property type="evidence" value="ECO:0007669"/>
    <property type="project" value="InterPro"/>
</dbReference>
<keyword evidence="1 7" id="KW-0721">Serine protease homolog</keyword>
<dbReference type="InterPro" id="IPR003609">
    <property type="entry name" value="Pan_app"/>
</dbReference>
<dbReference type="PANTHER" id="PTHR24261">
    <property type="entry name" value="PLASMINOGEN-RELATED"/>
    <property type="match status" value="1"/>
</dbReference>
<evidence type="ECO:0000256" key="3">
    <source>
        <dbReference type="ARBA" id="ARBA00022729"/>
    </source>
</evidence>
<accession>A0A2Z5XDQ7</accession>
<dbReference type="InterPro" id="IPR000001">
    <property type="entry name" value="Kringle"/>
</dbReference>
<keyword evidence="5 8" id="KW-1015">Disulfide bond</keyword>
<evidence type="ECO:0000256" key="7">
    <source>
        <dbReference type="PIRNR" id="PIRNR001152"/>
    </source>
</evidence>
<dbReference type="Gene3D" id="3.50.4.10">
    <property type="entry name" value="Hepatocyte Growth Factor"/>
    <property type="match status" value="1"/>
</dbReference>
<organism evidence="13">
    <name type="scientific">Lethenteron camtschaticum</name>
    <name type="common">Japanese lamprey</name>
    <name type="synonym">Lampetra japonica</name>
    <dbReference type="NCBI Taxonomy" id="980415"/>
    <lineage>
        <taxon>Eukaryota</taxon>
        <taxon>Metazoa</taxon>
        <taxon>Chordata</taxon>
        <taxon>Craniata</taxon>
        <taxon>Vertebrata</taxon>
        <taxon>Cyclostomata</taxon>
        <taxon>Hyperoartia</taxon>
        <taxon>Petromyzontiformes</taxon>
        <taxon>Petromyzontidae</taxon>
        <taxon>Lethenteron</taxon>
    </lineage>
</organism>
<feature type="domain" description="Apple" evidence="12">
    <location>
        <begin position="24"/>
        <end position="102"/>
    </location>
</feature>
<dbReference type="FunFam" id="2.40.20.10:FF:000004">
    <property type="entry name" value="Hepatocyte growth factor"/>
    <property type="match status" value="1"/>
</dbReference>
<feature type="signal peptide" evidence="9">
    <location>
        <begin position="1"/>
        <end position="21"/>
    </location>
</feature>
<dbReference type="SUPFAM" id="SSF50494">
    <property type="entry name" value="Trypsin-like serine proteases"/>
    <property type="match status" value="1"/>
</dbReference>
<evidence type="ECO:0000256" key="4">
    <source>
        <dbReference type="ARBA" id="ARBA00022737"/>
    </source>
</evidence>
<dbReference type="CDD" id="cd01099">
    <property type="entry name" value="PAN_AP_HGF"/>
    <property type="match status" value="1"/>
</dbReference>
<dbReference type="Gene3D" id="2.40.20.10">
    <property type="entry name" value="Plasminogen Kringle 4"/>
    <property type="match status" value="4"/>
</dbReference>
<evidence type="ECO:0000256" key="5">
    <source>
        <dbReference type="ARBA" id="ARBA00023157"/>
    </source>
</evidence>
<feature type="disulfide bond" evidence="8">
    <location>
        <begin position="190"/>
        <end position="267"/>
    </location>
</feature>
<comment type="similarity">
    <text evidence="7">Belongs to the peptidase S1 family. Plasminogen subfamily.</text>
</comment>
<proteinExistence type="evidence at transcript level"/>
<dbReference type="InterPro" id="IPR009003">
    <property type="entry name" value="Peptidase_S1_PA"/>
</dbReference>
<dbReference type="SUPFAM" id="SSF57440">
    <property type="entry name" value="Kringle-like"/>
    <property type="match status" value="4"/>
</dbReference>
<dbReference type="InterPro" id="IPR038178">
    <property type="entry name" value="Kringle_sf"/>
</dbReference>
<dbReference type="InterPro" id="IPR043504">
    <property type="entry name" value="Peptidase_S1_PA_chymotrypsin"/>
</dbReference>
<dbReference type="Pfam" id="PF00051">
    <property type="entry name" value="Kringle"/>
    <property type="match status" value="4"/>
</dbReference>
<dbReference type="AlphaFoldDB" id="A0A2Z5XDQ7"/>
<keyword evidence="2 8" id="KW-0420">Kringle</keyword>
<comment type="similarity">
    <text evidence="6">Belongs to the peptidase S1 family. CLIP subfamily.</text>
</comment>
<dbReference type="PRINTS" id="PR00018">
    <property type="entry name" value="KRINGLE"/>
</dbReference>
<dbReference type="InterPro" id="IPR024174">
    <property type="entry name" value="HGF/MST1"/>
</dbReference>
<evidence type="ECO:0000256" key="8">
    <source>
        <dbReference type="PROSITE-ProRule" id="PRU00121"/>
    </source>
</evidence>
<gene>
    <name evidence="13" type="primary">LcHgf</name>
    <name evidence="13" type="synonym">Mst1B</name>
</gene>
<evidence type="ECO:0000259" key="10">
    <source>
        <dbReference type="PROSITE" id="PS50070"/>
    </source>
</evidence>
<dbReference type="SMART" id="SM00020">
    <property type="entry name" value="Tryp_SPc"/>
    <property type="match status" value="1"/>
</dbReference>
<feature type="disulfide bond" evidence="8">
    <location>
        <begin position="239"/>
        <end position="262"/>
    </location>
</feature>
<feature type="domain" description="Peptidase S1" evidence="11">
    <location>
        <begin position="480"/>
        <end position="705"/>
    </location>
</feature>
<evidence type="ECO:0000259" key="11">
    <source>
        <dbReference type="PROSITE" id="PS50240"/>
    </source>
</evidence>
<dbReference type="FunFam" id="2.40.10.10:FF:000002">
    <property type="entry name" value="Transmembrane protease serine"/>
    <property type="match status" value="1"/>
</dbReference>
<dbReference type="InterPro" id="IPR001314">
    <property type="entry name" value="Peptidase_S1A"/>
</dbReference>
<dbReference type="PROSITE" id="PS00021">
    <property type="entry name" value="KRINGLE_1"/>
    <property type="match status" value="2"/>
</dbReference>
<dbReference type="InterPro" id="IPR050759">
    <property type="entry name" value="Serine_protease_kringle"/>
</dbReference>
<dbReference type="PROSITE" id="PS50240">
    <property type="entry name" value="TRYPSIN_DOM"/>
    <property type="match status" value="1"/>
</dbReference>
<feature type="domain" description="Kringle" evidence="10">
    <location>
        <begin position="106"/>
        <end position="185"/>
    </location>
</feature>
<evidence type="ECO:0000256" key="9">
    <source>
        <dbReference type="SAM" id="SignalP"/>
    </source>
</evidence>
<feature type="chain" id="PRO_5016274779" evidence="9">
    <location>
        <begin position="22"/>
        <end position="707"/>
    </location>
</feature>
<evidence type="ECO:0000259" key="12">
    <source>
        <dbReference type="PROSITE" id="PS50948"/>
    </source>
</evidence>
<feature type="disulfide bond" evidence="8">
    <location>
        <begin position="211"/>
        <end position="250"/>
    </location>
</feature>